<dbReference type="Pfam" id="PF06974">
    <property type="entry name" value="WS_DGAT_C"/>
    <property type="match status" value="1"/>
</dbReference>
<organism evidence="14 15">
    <name type="scientific">Rhodococcus olei</name>
    <dbReference type="NCBI Taxonomy" id="2161675"/>
    <lineage>
        <taxon>Bacteria</taxon>
        <taxon>Bacillati</taxon>
        <taxon>Actinomycetota</taxon>
        <taxon>Actinomycetes</taxon>
        <taxon>Mycobacteriales</taxon>
        <taxon>Nocardiaceae</taxon>
        <taxon>Rhodococcus</taxon>
    </lineage>
</organism>
<dbReference type="InterPro" id="IPR045034">
    <property type="entry name" value="O-acyltransferase_WSD1-like"/>
</dbReference>
<comment type="similarity">
    <text evidence="3 11">Belongs to the long-chain O-acyltransferase family.</text>
</comment>
<dbReference type="PANTHER" id="PTHR31650:SF1">
    <property type="entry name" value="WAX ESTER SYNTHASE_DIACYLGLYCEROL ACYLTRANSFERASE 4-RELATED"/>
    <property type="match status" value="1"/>
</dbReference>
<evidence type="ECO:0000256" key="8">
    <source>
        <dbReference type="ARBA" id="ARBA00023098"/>
    </source>
</evidence>
<dbReference type="Proteomes" id="UP001501183">
    <property type="component" value="Unassembled WGS sequence"/>
</dbReference>
<dbReference type="EMBL" id="BAABFB010000072">
    <property type="protein sequence ID" value="GAA4488388.1"/>
    <property type="molecule type" value="Genomic_DNA"/>
</dbReference>
<keyword evidence="6 11" id="KW-0808">Transferase</keyword>
<evidence type="ECO:0000259" key="13">
    <source>
        <dbReference type="Pfam" id="PF06974"/>
    </source>
</evidence>
<gene>
    <name evidence="14" type="ORF">GCM10023094_48170</name>
</gene>
<evidence type="ECO:0000256" key="6">
    <source>
        <dbReference type="ARBA" id="ARBA00022679"/>
    </source>
</evidence>
<keyword evidence="5 11" id="KW-0444">Lipid biosynthesis</keyword>
<dbReference type="SUPFAM" id="SSF52777">
    <property type="entry name" value="CoA-dependent acyltransferases"/>
    <property type="match status" value="2"/>
</dbReference>
<comment type="catalytic activity">
    <reaction evidence="10 11">
        <text>an acyl-CoA + a 1,2-diacyl-sn-glycerol = a triacyl-sn-glycerol + CoA</text>
        <dbReference type="Rhea" id="RHEA:10868"/>
        <dbReference type="ChEBI" id="CHEBI:17815"/>
        <dbReference type="ChEBI" id="CHEBI:57287"/>
        <dbReference type="ChEBI" id="CHEBI:58342"/>
        <dbReference type="ChEBI" id="CHEBI:64615"/>
        <dbReference type="EC" id="2.3.1.20"/>
    </reaction>
</comment>
<feature type="domain" description="O-acyltransferase WSD1 C-terminal" evidence="13">
    <location>
        <begin position="305"/>
        <end position="449"/>
    </location>
</feature>
<name>A0ABP8PML4_9NOCA</name>
<evidence type="ECO:0000259" key="12">
    <source>
        <dbReference type="Pfam" id="PF03007"/>
    </source>
</evidence>
<evidence type="ECO:0000256" key="2">
    <source>
        <dbReference type="ARBA" id="ARBA00005189"/>
    </source>
</evidence>
<keyword evidence="15" id="KW-1185">Reference proteome</keyword>
<reference evidence="15" key="1">
    <citation type="journal article" date="2019" name="Int. J. Syst. Evol. Microbiol.">
        <title>The Global Catalogue of Microorganisms (GCM) 10K type strain sequencing project: providing services to taxonomists for standard genome sequencing and annotation.</title>
        <authorList>
            <consortium name="The Broad Institute Genomics Platform"/>
            <consortium name="The Broad Institute Genome Sequencing Center for Infectious Disease"/>
            <person name="Wu L."/>
            <person name="Ma J."/>
        </authorList>
    </citation>
    <scope>NUCLEOTIDE SEQUENCE [LARGE SCALE GENOMIC DNA]</scope>
    <source>
        <strain evidence="15">JCM 32206</strain>
    </source>
</reference>
<evidence type="ECO:0000256" key="7">
    <source>
        <dbReference type="ARBA" id="ARBA00022798"/>
    </source>
</evidence>
<keyword evidence="9 11" id="KW-0012">Acyltransferase</keyword>
<evidence type="ECO:0000256" key="10">
    <source>
        <dbReference type="ARBA" id="ARBA00048109"/>
    </source>
</evidence>
<dbReference type="NCBIfam" id="TIGR02946">
    <property type="entry name" value="acyl_WS_DGAT"/>
    <property type="match status" value="1"/>
</dbReference>
<evidence type="ECO:0000256" key="11">
    <source>
        <dbReference type="RuleBase" id="RU361241"/>
    </source>
</evidence>
<dbReference type="RefSeq" id="WP_345351509.1">
    <property type="nucleotide sequence ID" value="NZ_BAABFB010000072.1"/>
</dbReference>
<evidence type="ECO:0000256" key="3">
    <source>
        <dbReference type="ARBA" id="ARBA00009587"/>
    </source>
</evidence>
<dbReference type="Gene3D" id="3.30.559.10">
    <property type="entry name" value="Chloramphenicol acetyltransferase-like domain"/>
    <property type="match status" value="1"/>
</dbReference>
<evidence type="ECO:0000256" key="5">
    <source>
        <dbReference type="ARBA" id="ARBA00022516"/>
    </source>
</evidence>
<dbReference type="Pfam" id="PF03007">
    <property type="entry name" value="WS_DGAT_cat"/>
    <property type="match status" value="1"/>
</dbReference>
<dbReference type="InterPro" id="IPR014292">
    <property type="entry name" value="Acyl_transf_WS/DGAT"/>
</dbReference>
<comment type="pathway">
    <text evidence="1 11">Glycerolipid metabolism; triacylglycerol biosynthesis.</text>
</comment>
<comment type="caution">
    <text evidence="14">The sequence shown here is derived from an EMBL/GenBank/DDBJ whole genome shotgun (WGS) entry which is preliminary data.</text>
</comment>
<evidence type="ECO:0000256" key="4">
    <source>
        <dbReference type="ARBA" id="ARBA00013244"/>
    </source>
</evidence>
<dbReference type="InterPro" id="IPR004255">
    <property type="entry name" value="O-acyltransferase_WSD1_N"/>
</dbReference>
<evidence type="ECO:0000256" key="9">
    <source>
        <dbReference type="ARBA" id="ARBA00023315"/>
    </source>
</evidence>
<proteinExistence type="inferred from homology"/>
<keyword evidence="8 11" id="KW-0443">Lipid metabolism</keyword>
<feature type="domain" description="O-acyltransferase WSD1-like N-terminal" evidence="12">
    <location>
        <begin position="4"/>
        <end position="261"/>
    </location>
</feature>
<keyword evidence="7 11" id="KW-0319">Glycerol metabolism</keyword>
<comment type="pathway">
    <text evidence="2">Lipid metabolism.</text>
</comment>
<evidence type="ECO:0000313" key="15">
    <source>
        <dbReference type="Proteomes" id="UP001501183"/>
    </source>
</evidence>
<dbReference type="PANTHER" id="PTHR31650">
    <property type="entry name" value="O-ACYLTRANSFERASE (WSD1-LIKE) FAMILY PROTEIN"/>
    <property type="match status" value="1"/>
</dbReference>
<dbReference type="InterPro" id="IPR009721">
    <property type="entry name" value="O-acyltransferase_WSD1_C"/>
</dbReference>
<sequence>MASLRPLDACFLEVEEADGRANLAIGAVAVLEGPPPTRSEFAAAVRRRIAAIPRAQQVVHRVPLDLGLPEWAEAEGFDVERHIRRVALPDPGDDAELCRQIENVMAVRLDPDQPLWQCWVIEALAHGRWALLMKLHHCMADGISGARLFESLCDPVDRTAATESPNTIRGAPGSAGAAVSAGVVSARWLTGALRSPRKSVARIVDLVAGSAVLAGRVLWPSAGSSFNGPLTRQRRYGIARASMSEVSAICDAFGVTINDVALAAVSGAVRRLLIRRGEVPGPRTIRSLVPVSYRASGGGATTLDNEISLMLPYLPVDVADPVDRLHTVHSRMSAAKSDGESGAGHVATELARLVPFAPLAWGMRLMLRFPQHSVAVVTTDVPGPPVPLRLLDRRVIELLPYVPIAVRLRLGVAVMSYDQRLSFGVTGDLDGVPDLDELCDGIESDLRELRRAAARHGDAHS</sequence>
<dbReference type="EC" id="2.3.1.20" evidence="4 11"/>
<evidence type="ECO:0000313" key="14">
    <source>
        <dbReference type="EMBL" id="GAA4488388.1"/>
    </source>
</evidence>
<evidence type="ECO:0000256" key="1">
    <source>
        <dbReference type="ARBA" id="ARBA00004771"/>
    </source>
</evidence>
<protein>
    <recommendedName>
        <fullName evidence="4 11">Diacylglycerol O-acyltransferase</fullName>
        <ecNumber evidence="4 11">2.3.1.20</ecNumber>
    </recommendedName>
</protein>
<accession>A0ABP8PML4</accession>
<dbReference type="InterPro" id="IPR023213">
    <property type="entry name" value="CAT-like_dom_sf"/>
</dbReference>